<dbReference type="GO" id="GO:0015293">
    <property type="term" value="F:symporter activity"/>
    <property type="evidence" value="ECO:0007669"/>
    <property type="project" value="TreeGrafter"/>
</dbReference>
<dbReference type="GO" id="GO:0006814">
    <property type="term" value="P:sodium ion transport"/>
    <property type="evidence" value="ECO:0007669"/>
    <property type="project" value="UniProtKB-KW"/>
</dbReference>
<keyword evidence="10" id="KW-0739">Sodium transport</keyword>
<feature type="transmembrane region" description="Helical" evidence="13">
    <location>
        <begin position="117"/>
        <end position="146"/>
    </location>
</feature>
<dbReference type="PANTHER" id="PTHR42985">
    <property type="entry name" value="SODIUM-COUPLED MONOCARBOXYLATE TRANSPORTER"/>
    <property type="match status" value="1"/>
</dbReference>
<evidence type="ECO:0000256" key="3">
    <source>
        <dbReference type="ARBA" id="ARBA00022448"/>
    </source>
</evidence>
<feature type="transmembrane region" description="Helical" evidence="13">
    <location>
        <begin position="152"/>
        <end position="174"/>
    </location>
</feature>
<evidence type="ECO:0000256" key="12">
    <source>
        <dbReference type="SAM" id="Coils"/>
    </source>
</evidence>
<gene>
    <name evidence="14" type="ORF">GWK08_05170</name>
</gene>
<feature type="transmembrane region" description="Helical" evidence="13">
    <location>
        <begin position="486"/>
        <end position="508"/>
    </location>
</feature>
<evidence type="ECO:0000256" key="6">
    <source>
        <dbReference type="ARBA" id="ARBA00022989"/>
    </source>
</evidence>
<keyword evidence="7" id="KW-0915">Sodium</keyword>
<dbReference type="RefSeq" id="WP_163605830.1">
    <property type="nucleotide sequence ID" value="NZ_JAABOO010000001.1"/>
</dbReference>
<feature type="transmembrane region" description="Helical" evidence="13">
    <location>
        <begin position="397"/>
        <end position="422"/>
    </location>
</feature>
<dbReference type="Gene3D" id="1.20.1730.10">
    <property type="entry name" value="Sodium/glucose cotransporter"/>
    <property type="match status" value="1"/>
</dbReference>
<feature type="coiled-coil region" evidence="12">
    <location>
        <begin position="315"/>
        <end position="342"/>
    </location>
</feature>
<feature type="transmembrane region" description="Helical" evidence="13">
    <location>
        <begin position="271"/>
        <end position="296"/>
    </location>
</feature>
<dbReference type="EMBL" id="JAABOO010000001">
    <property type="protein sequence ID" value="NER12820.1"/>
    <property type="molecule type" value="Genomic_DNA"/>
</dbReference>
<feature type="transmembrane region" description="Helical" evidence="13">
    <location>
        <begin position="6"/>
        <end position="22"/>
    </location>
</feature>
<evidence type="ECO:0000256" key="13">
    <source>
        <dbReference type="SAM" id="Phobius"/>
    </source>
</evidence>
<evidence type="ECO:0000256" key="11">
    <source>
        <dbReference type="RuleBase" id="RU362091"/>
    </source>
</evidence>
<evidence type="ECO:0000256" key="5">
    <source>
        <dbReference type="ARBA" id="ARBA00022692"/>
    </source>
</evidence>
<evidence type="ECO:0000256" key="10">
    <source>
        <dbReference type="ARBA" id="ARBA00023201"/>
    </source>
</evidence>
<feature type="transmembrane region" description="Helical" evidence="13">
    <location>
        <begin position="540"/>
        <end position="561"/>
    </location>
</feature>
<evidence type="ECO:0000256" key="4">
    <source>
        <dbReference type="ARBA" id="ARBA00022475"/>
    </source>
</evidence>
<evidence type="ECO:0000256" key="7">
    <source>
        <dbReference type="ARBA" id="ARBA00023053"/>
    </source>
</evidence>
<feature type="transmembrane region" description="Helical" evidence="13">
    <location>
        <begin position="181"/>
        <end position="199"/>
    </location>
</feature>
<sequence>MHILDWIVLIAIIVLIIGYGIWKTKSISSSESYLRGTRSLPWWTVGLSVMATQASAITFLSTPGQAYDDGLRFAQFYFGLPLAMIVLCVFVLPVYYRLKVYTAYEYLERRFDLKTRSLTAFLFLIQRGLAAGLTIFAPSIILSSILGWNLNITTLIIGVLVIIYTVTGGTIAVSQTQKQQMIIILTGLAITFLIILSKLPSNISFNDALGVAGDMGKLKAVDFKFDLSNKYNIWSALFGGTFLFLSYFGTDQSQVQRYLSGRSLRESQLGLLFNGIFKVPMQFMILFVGIMVFVFYQFNQAPLHFNKSNVKIIEQSVYADEYHQLEEQLQKVSEEKKQAIYTSIEQKRNDLDNTAAVASIHSALSREKDLRNQAKTLLGNYSKKLGKKLEKEDTDYVFINFVTGHLPTGLIGLLLAVIMCAAMSSTASELNALATTSMVDFYKRSFVQRAPDKHYLNMSRLFTLGWGIIAILCSMLITLFDNLIEAVNIIGSLFYGTILGVFTIAFFFKKIKANATFIGAIVGEVIVITLFLMGKNGFFQIAYLWFNLIGCIAVLCTAFISQRIIAIKTEKQLQLNTVNK</sequence>
<comment type="similarity">
    <text evidence="2 11">Belongs to the sodium:solute symporter (SSF) (TC 2.A.21) family.</text>
</comment>
<keyword evidence="5 13" id="KW-0812">Transmembrane</keyword>
<dbReference type="CDD" id="cd11494">
    <property type="entry name" value="SLC5sbd_NIS-like_u2"/>
    <property type="match status" value="1"/>
</dbReference>
<dbReference type="Proteomes" id="UP000468581">
    <property type="component" value="Unassembled WGS sequence"/>
</dbReference>
<proteinExistence type="inferred from homology"/>
<keyword evidence="8" id="KW-0406">Ion transport</keyword>
<protein>
    <submittedName>
        <fullName evidence="14">Sodium:solute symporter</fullName>
    </submittedName>
</protein>
<evidence type="ECO:0000313" key="14">
    <source>
        <dbReference type="EMBL" id="NER12820.1"/>
    </source>
</evidence>
<feature type="transmembrane region" description="Helical" evidence="13">
    <location>
        <begin position="461"/>
        <end position="480"/>
    </location>
</feature>
<keyword evidence="6 13" id="KW-1133">Transmembrane helix</keyword>
<evidence type="ECO:0000256" key="9">
    <source>
        <dbReference type="ARBA" id="ARBA00023136"/>
    </source>
</evidence>
<feature type="transmembrane region" description="Helical" evidence="13">
    <location>
        <begin position="231"/>
        <end position="250"/>
    </location>
</feature>
<evidence type="ECO:0000256" key="8">
    <source>
        <dbReference type="ARBA" id="ARBA00023065"/>
    </source>
</evidence>
<keyword evidence="4" id="KW-1003">Cell membrane</keyword>
<dbReference type="PROSITE" id="PS50283">
    <property type="entry name" value="NA_SOLUT_SYMP_3"/>
    <property type="match status" value="1"/>
</dbReference>
<comment type="subcellular location">
    <subcellularLocation>
        <location evidence="1">Cell membrane</location>
        <topology evidence="1">Multi-pass membrane protein</topology>
    </subcellularLocation>
</comment>
<evidence type="ECO:0000256" key="1">
    <source>
        <dbReference type="ARBA" id="ARBA00004651"/>
    </source>
</evidence>
<evidence type="ECO:0000313" key="15">
    <source>
        <dbReference type="Proteomes" id="UP000468581"/>
    </source>
</evidence>
<evidence type="ECO:0000256" key="2">
    <source>
        <dbReference type="ARBA" id="ARBA00006434"/>
    </source>
</evidence>
<reference evidence="14 15" key="1">
    <citation type="submission" date="2020-01" db="EMBL/GenBank/DDBJ databases">
        <title>Leptobacterium flavescens.</title>
        <authorList>
            <person name="Wang G."/>
        </authorList>
    </citation>
    <scope>NUCLEOTIDE SEQUENCE [LARGE SCALE GENOMIC DNA]</scope>
    <source>
        <strain evidence="14 15">KCTC 22160</strain>
    </source>
</reference>
<dbReference type="AlphaFoldDB" id="A0A6P0UK82"/>
<keyword evidence="12" id="KW-0175">Coiled coil</keyword>
<accession>A0A6P0UK82</accession>
<comment type="caution">
    <text evidence="14">The sequence shown here is derived from an EMBL/GenBank/DDBJ whole genome shotgun (WGS) entry which is preliminary data.</text>
</comment>
<keyword evidence="9 13" id="KW-0472">Membrane</keyword>
<dbReference type="Pfam" id="PF00474">
    <property type="entry name" value="SSF"/>
    <property type="match status" value="2"/>
</dbReference>
<dbReference type="InterPro" id="IPR001734">
    <property type="entry name" value="Na/solute_symporter"/>
</dbReference>
<feature type="transmembrane region" description="Helical" evidence="13">
    <location>
        <begin position="515"/>
        <end position="534"/>
    </location>
</feature>
<keyword evidence="15" id="KW-1185">Reference proteome</keyword>
<organism evidence="14 15">
    <name type="scientific">Leptobacterium flavescens</name>
    <dbReference type="NCBI Taxonomy" id="472055"/>
    <lineage>
        <taxon>Bacteria</taxon>
        <taxon>Pseudomonadati</taxon>
        <taxon>Bacteroidota</taxon>
        <taxon>Flavobacteriia</taxon>
        <taxon>Flavobacteriales</taxon>
        <taxon>Flavobacteriaceae</taxon>
        <taxon>Leptobacterium</taxon>
    </lineage>
</organism>
<dbReference type="GO" id="GO:0005886">
    <property type="term" value="C:plasma membrane"/>
    <property type="evidence" value="ECO:0007669"/>
    <property type="project" value="UniProtKB-SubCell"/>
</dbReference>
<dbReference type="InterPro" id="IPR038377">
    <property type="entry name" value="Na/Glc_symporter_sf"/>
</dbReference>
<feature type="transmembrane region" description="Helical" evidence="13">
    <location>
        <begin position="42"/>
        <end position="62"/>
    </location>
</feature>
<name>A0A6P0UK82_9FLAO</name>
<dbReference type="InterPro" id="IPR051163">
    <property type="entry name" value="Sodium:Solute_Symporter_SSF"/>
</dbReference>
<dbReference type="PANTHER" id="PTHR42985:SF40">
    <property type="entry name" value="LD47995P-RELATED"/>
    <property type="match status" value="1"/>
</dbReference>
<keyword evidence="3" id="KW-0813">Transport</keyword>
<feature type="transmembrane region" description="Helical" evidence="13">
    <location>
        <begin position="74"/>
        <end position="96"/>
    </location>
</feature>